<evidence type="ECO:0000313" key="1">
    <source>
        <dbReference type="EMBL" id="OEK06501.1"/>
    </source>
</evidence>
<accession>A0A1E5T547</accession>
<dbReference type="AlphaFoldDB" id="A0A1E5T547"/>
<dbReference type="STRING" id="1563681.BFP71_02160"/>
<organism evidence="1 2">
    <name type="scientific">Roseivirga misakiensis</name>
    <dbReference type="NCBI Taxonomy" id="1563681"/>
    <lineage>
        <taxon>Bacteria</taxon>
        <taxon>Pseudomonadati</taxon>
        <taxon>Bacteroidota</taxon>
        <taxon>Cytophagia</taxon>
        <taxon>Cytophagales</taxon>
        <taxon>Roseivirgaceae</taxon>
        <taxon>Roseivirga</taxon>
    </lineage>
</organism>
<dbReference type="RefSeq" id="WP_069833813.1">
    <property type="nucleotide sequence ID" value="NZ_MDGQ01000003.1"/>
</dbReference>
<protein>
    <submittedName>
        <fullName evidence="1">Uncharacterized protein</fullName>
    </submittedName>
</protein>
<dbReference type="EMBL" id="MDGQ01000003">
    <property type="protein sequence ID" value="OEK06501.1"/>
    <property type="molecule type" value="Genomic_DNA"/>
</dbReference>
<proteinExistence type="predicted"/>
<keyword evidence="2" id="KW-1185">Reference proteome</keyword>
<gene>
    <name evidence="1" type="ORF">BFP71_02160</name>
</gene>
<name>A0A1E5T547_9BACT</name>
<reference evidence="1 2" key="1">
    <citation type="submission" date="2016-08" db="EMBL/GenBank/DDBJ databases">
        <title>Draft genome of Fabibacter sp. strain SK-8.</title>
        <authorList>
            <person name="Wong S.-K."/>
            <person name="Hamasaki K."/>
            <person name="Yoshizawa S."/>
        </authorList>
    </citation>
    <scope>NUCLEOTIDE SEQUENCE [LARGE SCALE GENOMIC DNA]</scope>
    <source>
        <strain evidence="1 2">SK-8</strain>
    </source>
</reference>
<dbReference type="Proteomes" id="UP000095552">
    <property type="component" value="Unassembled WGS sequence"/>
</dbReference>
<evidence type="ECO:0000313" key="2">
    <source>
        <dbReference type="Proteomes" id="UP000095552"/>
    </source>
</evidence>
<sequence>MKKRQIYMIWIGLLTGFLAVQAFSSSWLKPNHSKLSINPFANEAFLFLNNRKGEFYLIIEASEKIHRWLPNPKAN</sequence>
<comment type="caution">
    <text evidence="1">The sequence shown here is derived from an EMBL/GenBank/DDBJ whole genome shotgun (WGS) entry which is preliminary data.</text>
</comment>